<protein>
    <submittedName>
        <fullName evidence="2">Uncharacterized protein</fullName>
    </submittedName>
</protein>
<keyword evidence="1" id="KW-1133">Transmembrane helix</keyword>
<dbReference type="Proteomes" id="UP000179233">
    <property type="component" value="Unassembled WGS sequence"/>
</dbReference>
<gene>
    <name evidence="2" type="ORF">A2786_01550</name>
</gene>
<keyword evidence="1" id="KW-0812">Transmembrane</keyword>
<dbReference type="EMBL" id="MHCJ01000003">
    <property type="protein sequence ID" value="OGY18183.1"/>
    <property type="molecule type" value="Genomic_DNA"/>
</dbReference>
<evidence type="ECO:0000256" key="1">
    <source>
        <dbReference type="SAM" id="Phobius"/>
    </source>
</evidence>
<proteinExistence type="predicted"/>
<feature type="transmembrane region" description="Helical" evidence="1">
    <location>
        <begin position="41"/>
        <end position="65"/>
    </location>
</feature>
<feature type="transmembrane region" description="Helical" evidence="1">
    <location>
        <begin position="6"/>
        <end position="29"/>
    </location>
</feature>
<comment type="caution">
    <text evidence="2">The sequence shown here is derived from an EMBL/GenBank/DDBJ whole genome shotgun (WGS) entry which is preliminary data.</text>
</comment>
<evidence type="ECO:0000313" key="3">
    <source>
        <dbReference type="Proteomes" id="UP000179233"/>
    </source>
</evidence>
<sequence length="72" mass="8041">MQQLYPILAVLAAPLLLWPSLILIVALVKQAKTGTTLKLKHILIFLAVQIFWILLVFGLASSLILRPLNIRP</sequence>
<dbReference type="AlphaFoldDB" id="A0A1G1VS08"/>
<evidence type="ECO:0000313" key="2">
    <source>
        <dbReference type="EMBL" id="OGY18183.1"/>
    </source>
</evidence>
<keyword evidence="1" id="KW-0472">Membrane</keyword>
<accession>A0A1G1VS08</accession>
<organism evidence="2 3">
    <name type="scientific">Candidatus Chisholmbacteria bacterium RIFCSPHIGHO2_01_FULL_52_32</name>
    <dbReference type="NCBI Taxonomy" id="1797591"/>
    <lineage>
        <taxon>Bacteria</taxon>
        <taxon>Candidatus Chisholmiibacteriota</taxon>
    </lineage>
</organism>
<name>A0A1G1VS08_9BACT</name>
<reference evidence="2 3" key="1">
    <citation type="journal article" date="2016" name="Nat. Commun.">
        <title>Thousands of microbial genomes shed light on interconnected biogeochemical processes in an aquifer system.</title>
        <authorList>
            <person name="Anantharaman K."/>
            <person name="Brown C.T."/>
            <person name="Hug L.A."/>
            <person name="Sharon I."/>
            <person name="Castelle C.J."/>
            <person name="Probst A.J."/>
            <person name="Thomas B.C."/>
            <person name="Singh A."/>
            <person name="Wilkins M.J."/>
            <person name="Karaoz U."/>
            <person name="Brodie E.L."/>
            <person name="Williams K.H."/>
            <person name="Hubbard S.S."/>
            <person name="Banfield J.F."/>
        </authorList>
    </citation>
    <scope>NUCLEOTIDE SEQUENCE [LARGE SCALE GENOMIC DNA]</scope>
</reference>